<dbReference type="SUPFAM" id="SSF69572">
    <property type="entry name" value="Activating enzymes of the ubiquitin-like proteins"/>
    <property type="match status" value="1"/>
</dbReference>
<feature type="domain" description="Ubiquitin/SUMO-activating enzyme ubiquitin-like" evidence="18">
    <location>
        <begin position="468"/>
        <end position="552"/>
    </location>
</feature>
<dbReference type="InterPro" id="IPR042449">
    <property type="entry name" value="Ub-E1_IAD_1"/>
</dbReference>
<dbReference type="GO" id="GO:0016925">
    <property type="term" value="P:protein sumoylation"/>
    <property type="evidence" value="ECO:0007669"/>
    <property type="project" value="UniProtKB-UniRule"/>
</dbReference>
<dbReference type="Pfam" id="PF00899">
    <property type="entry name" value="ThiF"/>
    <property type="match status" value="1"/>
</dbReference>
<feature type="active site" description="Glycyl thioester intermediate" evidence="12">
    <location>
        <position position="162"/>
    </location>
</feature>
<evidence type="ECO:0000256" key="14">
    <source>
        <dbReference type="PIRSR" id="PIRSR039133-3"/>
    </source>
</evidence>
<keyword evidence="8 11" id="KW-0862">Zinc</keyword>
<dbReference type="GO" id="GO:0016740">
    <property type="term" value="F:transferase activity"/>
    <property type="evidence" value="ECO:0007669"/>
    <property type="project" value="UniProtKB-KW"/>
</dbReference>
<feature type="compositionally biased region" description="Acidic residues" evidence="15">
    <location>
        <begin position="599"/>
        <end position="611"/>
    </location>
</feature>
<evidence type="ECO:0000256" key="9">
    <source>
        <dbReference type="ARBA" id="ARBA00022840"/>
    </source>
</evidence>
<feature type="binding site" evidence="13">
    <location>
        <position position="37"/>
    </location>
    <ligand>
        <name>ATP</name>
        <dbReference type="ChEBI" id="CHEBI:30616"/>
    </ligand>
</feature>
<dbReference type="Gene3D" id="3.50.50.80">
    <property type="entry name" value="Ubiquitin-activating enzyme E1, inactive adenylation domain, subdomain 1"/>
    <property type="match status" value="1"/>
</dbReference>
<dbReference type="GO" id="GO:0046872">
    <property type="term" value="F:metal ion binding"/>
    <property type="evidence" value="ECO:0007669"/>
    <property type="project" value="UniProtKB-KW"/>
</dbReference>
<feature type="transmembrane region" description="Helical" evidence="16">
    <location>
        <begin position="393"/>
        <end position="414"/>
    </location>
</feature>
<dbReference type="STRING" id="418985.A0A1V9XZ90"/>
<name>A0A1V9XZ90_9ACAR</name>
<dbReference type="OrthoDB" id="10255449at2759"/>
<keyword evidence="16" id="KW-0812">Transmembrane</keyword>
<keyword evidence="20" id="KW-1185">Reference proteome</keyword>
<dbReference type="InParanoid" id="A0A1V9XZ90"/>
<protein>
    <recommendedName>
        <fullName evidence="11">SUMO-activating enzyme subunit</fullName>
    </recommendedName>
</protein>
<keyword evidence="4" id="KW-0808">Transferase</keyword>
<feature type="binding site" evidence="13">
    <location>
        <position position="61"/>
    </location>
    <ligand>
        <name>ATP</name>
        <dbReference type="ChEBI" id="CHEBI:30616"/>
    </ligand>
</feature>
<accession>A0A1V9XZ90</accession>
<dbReference type="InterPro" id="IPR045886">
    <property type="entry name" value="ThiF/MoeB/HesA"/>
</dbReference>
<evidence type="ECO:0000256" key="3">
    <source>
        <dbReference type="ARBA" id="ARBA00005673"/>
    </source>
</evidence>
<feature type="binding site" evidence="14">
    <location>
        <position position="147"/>
    </location>
    <ligand>
        <name>Zn(2+)</name>
        <dbReference type="ChEBI" id="CHEBI:29105"/>
    </ligand>
</feature>
<comment type="pathway">
    <text evidence="2 11">Protein modification; protein sumoylation.</text>
</comment>
<feature type="compositionally biased region" description="Basic and acidic residues" evidence="15">
    <location>
        <begin position="558"/>
        <end position="578"/>
    </location>
</feature>
<evidence type="ECO:0000256" key="11">
    <source>
        <dbReference type="PIRNR" id="PIRNR039133"/>
    </source>
</evidence>
<keyword evidence="10" id="KW-0539">Nucleus</keyword>
<evidence type="ECO:0000256" key="5">
    <source>
        <dbReference type="ARBA" id="ARBA00022723"/>
    </source>
</evidence>
<feature type="region of interest" description="Disordered" evidence="15">
    <location>
        <begin position="558"/>
        <end position="628"/>
    </location>
</feature>
<evidence type="ECO:0000256" key="4">
    <source>
        <dbReference type="ARBA" id="ARBA00022679"/>
    </source>
</evidence>
<dbReference type="InterPro" id="IPR000594">
    <property type="entry name" value="ThiF_NAD_FAD-bd"/>
</dbReference>
<comment type="caution">
    <text evidence="19">The sequence shown here is derived from an EMBL/GenBank/DDBJ whole genome shotgun (WGS) entry which is preliminary data.</text>
</comment>
<evidence type="ECO:0000256" key="16">
    <source>
        <dbReference type="SAM" id="Phobius"/>
    </source>
</evidence>
<keyword evidence="9 11" id="KW-0067">ATP-binding</keyword>
<keyword evidence="5 11" id="KW-0479">Metal-binding</keyword>
<dbReference type="Pfam" id="PF14732">
    <property type="entry name" value="UAE_UbL"/>
    <property type="match status" value="1"/>
</dbReference>
<keyword evidence="16" id="KW-1133">Transmembrane helix</keyword>
<dbReference type="Gene3D" id="1.10.10.520">
    <property type="entry name" value="Ubiquitin activating enzymes (Uba3). Chain: B, domain 2"/>
    <property type="match status" value="1"/>
</dbReference>
<dbReference type="Gene3D" id="3.10.290.20">
    <property type="entry name" value="Ubiquitin-like 2 activating enzyme e1b. Chain: B, domain 3"/>
    <property type="match status" value="1"/>
</dbReference>
<dbReference type="PANTHER" id="PTHR10953:SF5">
    <property type="entry name" value="SUMO-ACTIVATING ENZYME SUBUNIT 2"/>
    <property type="match status" value="1"/>
</dbReference>
<feature type="binding site" evidence="13">
    <location>
        <begin position="45"/>
        <end position="48"/>
    </location>
    <ligand>
        <name>ATP</name>
        <dbReference type="ChEBI" id="CHEBI:30616"/>
    </ligand>
</feature>
<dbReference type="GO" id="GO:0019948">
    <property type="term" value="F:SUMO activating enzyme activity"/>
    <property type="evidence" value="ECO:0007669"/>
    <property type="project" value="UniProtKB-UniRule"/>
</dbReference>
<evidence type="ECO:0000313" key="20">
    <source>
        <dbReference type="Proteomes" id="UP000192247"/>
    </source>
</evidence>
<dbReference type="InterPro" id="IPR035985">
    <property type="entry name" value="Ubiquitin-activating_enz"/>
</dbReference>
<evidence type="ECO:0000256" key="10">
    <source>
        <dbReference type="ARBA" id="ARBA00023242"/>
    </source>
</evidence>
<dbReference type="FunCoup" id="A0A1V9XZ90">
    <property type="interactions" value="2436"/>
</dbReference>
<feature type="binding site" evidence="14">
    <location>
        <position position="150"/>
    </location>
    <ligand>
        <name>Zn(2+)</name>
        <dbReference type="ChEBI" id="CHEBI:29105"/>
    </ligand>
</feature>
<evidence type="ECO:0000259" key="18">
    <source>
        <dbReference type="Pfam" id="PF14732"/>
    </source>
</evidence>
<feature type="binding site" evidence="13">
    <location>
        <begin position="106"/>
        <end position="111"/>
    </location>
    <ligand>
        <name>ATP</name>
        <dbReference type="ChEBI" id="CHEBI:30616"/>
    </ligand>
</feature>
<evidence type="ECO:0000256" key="15">
    <source>
        <dbReference type="SAM" id="MobiDB-lite"/>
    </source>
</evidence>
<keyword evidence="7 11" id="KW-0833">Ubl conjugation pathway</keyword>
<dbReference type="FunFam" id="3.50.50.80:FF:000002">
    <property type="entry name" value="SUMO-activating enzyme subunit 2"/>
    <property type="match status" value="1"/>
</dbReference>
<dbReference type="EMBL" id="MNPL01001786">
    <property type="protein sequence ID" value="OQR78817.1"/>
    <property type="molecule type" value="Genomic_DNA"/>
</dbReference>
<evidence type="ECO:0000256" key="2">
    <source>
        <dbReference type="ARBA" id="ARBA00004718"/>
    </source>
</evidence>
<dbReference type="AlphaFoldDB" id="A0A1V9XZ90"/>
<dbReference type="GO" id="GO:0005524">
    <property type="term" value="F:ATP binding"/>
    <property type="evidence" value="ECO:0007669"/>
    <property type="project" value="UniProtKB-UniRule"/>
</dbReference>
<dbReference type="FunFam" id="3.40.50.720:FF:000618">
    <property type="entry name" value="SUMO-activating enzyme subunit 2"/>
    <property type="match status" value="1"/>
</dbReference>
<dbReference type="PANTHER" id="PTHR10953">
    <property type="entry name" value="UBIQUITIN-ACTIVATING ENZYME E1"/>
    <property type="match status" value="1"/>
</dbReference>
<proteinExistence type="inferred from homology"/>
<feature type="binding site" evidence="13">
    <location>
        <begin position="13"/>
        <end position="18"/>
    </location>
    <ligand>
        <name>ATP</name>
        <dbReference type="ChEBI" id="CHEBI:30616"/>
    </ligand>
</feature>
<evidence type="ECO:0000256" key="8">
    <source>
        <dbReference type="ARBA" id="ARBA00022833"/>
    </source>
</evidence>
<feature type="binding site" evidence="14">
    <location>
        <position position="459"/>
    </location>
    <ligand>
        <name>Zn(2+)</name>
        <dbReference type="ChEBI" id="CHEBI:29105"/>
    </ligand>
</feature>
<feature type="binding site" evidence="14">
    <location>
        <position position="456"/>
    </location>
    <ligand>
        <name>Zn(2+)</name>
        <dbReference type="ChEBI" id="CHEBI:29105"/>
    </ligand>
</feature>
<evidence type="ECO:0000259" key="17">
    <source>
        <dbReference type="Pfam" id="PF00899"/>
    </source>
</evidence>
<keyword evidence="6 11" id="KW-0547">Nucleotide-binding</keyword>
<evidence type="ECO:0000256" key="6">
    <source>
        <dbReference type="ARBA" id="ARBA00022741"/>
    </source>
</evidence>
<evidence type="ECO:0000256" key="1">
    <source>
        <dbReference type="ARBA" id="ARBA00004123"/>
    </source>
</evidence>
<comment type="similarity">
    <text evidence="3 11">Belongs to the ubiquitin-activating E1 family.</text>
</comment>
<keyword evidence="16" id="KW-0472">Membrane</keyword>
<feature type="compositionally biased region" description="Low complexity" evidence="15">
    <location>
        <begin position="579"/>
        <end position="591"/>
    </location>
</feature>
<organism evidence="19 20">
    <name type="scientific">Tropilaelaps mercedesae</name>
    <dbReference type="NCBI Taxonomy" id="418985"/>
    <lineage>
        <taxon>Eukaryota</taxon>
        <taxon>Metazoa</taxon>
        <taxon>Ecdysozoa</taxon>
        <taxon>Arthropoda</taxon>
        <taxon>Chelicerata</taxon>
        <taxon>Arachnida</taxon>
        <taxon>Acari</taxon>
        <taxon>Parasitiformes</taxon>
        <taxon>Mesostigmata</taxon>
        <taxon>Gamasina</taxon>
        <taxon>Dermanyssoidea</taxon>
        <taxon>Laelapidae</taxon>
        <taxon>Tropilaelaps</taxon>
    </lineage>
</organism>
<gene>
    <name evidence="19" type="ORF">BIW11_00246</name>
</gene>
<evidence type="ECO:0000256" key="13">
    <source>
        <dbReference type="PIRSR" id="PIRSR039133-2"/>
    </source>
</evidence>
<reference evidence="19 20" key="1">
    <citation type="journal article" date="2017" name="Gigascience">
        <title>Draft genome of the honey bee ectoparasitic mite, Tropilaelaps mercedesae, is shaped by the parasitic life history.</title>
        <authorList>
            <person name="Dong X."/>
            <person name="Armstrong S.D."/>
            <person name="Xia D."/>
            <person name="Makepeace B.L."/>
            <person name="Darby A.C."/>
            <person name="Kadowaki T."/>
        </authorList>
    </citation>
    <scope>NUCLEOTIDE SEQUENCE [LARGE SCALE GENOMIC DNA]</scope>
    <source>
        <strain evidence="19">Wuxi-XJTLU</strain>
    </source>
</reference>
<evidence type="ECO:0000256" key="12">
    <source>
        <dbReference type="PIRSR" id="PIRSR039133-1"/>
    </source>
</evidence>
<dbReference type="Proteomes" id="UP000192247">
    <property type="component" value="Unassembled WGS sequence"/>
</dbReference>
<feature type="domain" description="THIF-type NAD/FAD binding fold" evidence="17">
    <location>
        <begin position="6"/>
        <end position="456"/>
    </location>
</feature>
<dbReference type="GO" id="GO:0005737">
    <property type="term" value="C:cytoplasm"/>
    <property type="evidence" value="ECO:0007669"/>
    <property type="project" value="TreeGrafter"/>
</dbReference>
<evidence type="ECO:0000256" key="7">
    <source>
        <dbReference type="ARBA" id="ARBA00022786"/>
    </source>
</evidence>
<sequence>MVAPADAKVLVVGAGGIGCELLKNLVLTGFRNIQVIDLDTIDFSNLNRQFLFRKEHVGKSKALVAKESVQAFCPDAKITALHDTIIKQEYGRDFFHRFDIVLNALDNRQARNHVNRLCLAADVPLVESGTQGYLGQVEPILKGVSECYECKPKAAPRTFAGCTIRNTPSEPIHCIVWAKHLFNQLFGLQDADEEVSTKNRFVAKRNSAIVAVSSSLSILRAKCSWILLQVSPDMMDPELGGKVDEMELLKSDTGSGNVERVSTRQWAAERGYDPASLFDKLFHDDIIYLRNMANLWKKRKAPEAKKYPKDALESWSTPNGMRDQRVWSDEECAANFRDSVAQLKEKLAALQDGDYLTWDKDDDPALDFVTACANVRMRCFGMEAKSQFEVKSMAGNIIPAIATTNAVIAGFIVLQARKILRGRKSECRAVFLNRNPNPVSRIVIQPSVMDPPNPKCYVCAEKNDLYIVTNTKTSTMKSFRDKLLKDMLNMAAPDVTNELTGAIVISSEDGETDDLEEKTMAELNMGHDARLLCDDFLQNFQVVVNVVHSEEKLKDDAEFEVKGELPKPKEAGDAEKDSASQSGASSQNGAAELEPTVINDEEDLVILDDLETGPATKDEPVAKRARLS</sequence>
<dbReference type="InterPro" id="IPR030661">
    <property type="entry name" value="Uba2"/>
</dbReference>
<dbReference type="PIRSF" id="PIRSF039133">
    <property type="entry name" value="SUMO_E1B"/>
    <property type="match status" value="1"/>
</dbReference>
<dbReference type="UniPathway" id="UPA00886"/>
<dbReference type="InterPro" id="IPR028077">
    <property type="entry name" value="UAE_UbL_dom"/>
</dbReference>
<dbReference type="GO" id="GO:0031510">
    <property type="term" value="C:SUMO activating enzyme complex"/>
    <property type="evidence" value="ECO:0007669"/>
    <property type="project" value="UniProtKB-UniRule"/>
</dbReference>
<dbReference type="InterPro" id="IPR023318">
    <property type="entry name" value="Ub_act_enz_dom_a_sf"/>
</dbReference>
<evidence type="ECO:0000313" key="19">
    <source>
        <dbReference type="EMBL" id="OQR78817.1"/>
    </source>
</evidence>
<comment type="subcellular location">
    <subcellularLocation>
        <location evidence="1">Nucleus</location>
    </subcellularLocation>
</comment>
<comment type="subunit">
    <text evidence="11">Heterodimer.</text>
</comment>